<dbReference type="InterPro" id="IPR052016">
    <property type="entry name" value="Bact_Sigma-Reg"/>
</dbReference>
<name>A0A1M6CT80_9FIRM</name>
<dbReference type="AlphaFoldDB" id="A0A1M6CT80"/>
<accession>A0A1M6CT80</accession>
<dbReference type="SUPFAM" id="SSF158472">
    <property type="entry name" value="HAMP domain-like"/>
    <property type="match status" value="1"/>
</dbReference>
<dbReference type="PANTHER" id="PTHR43156:SF2">
    <property type="entry name" value="STAGE II SPORULATION PROTEIN E"/>
    <property type="match status" value="1"/>
</dbReference>
<reference evidence="9 10" key="1">
    <citation type="submission" date="2016-11" db="EMBL/GenBank/DDBJ databases">
        <authorList>
            <person name="Jaros S."/>
            <person name="Januszkiewicz K."/>
            <person name="Wedrychowicz H."/>
        </authorList>
    </citation>
    <scope>NUCLEOTIDE SEQUENCE [LARGE SCALE GENOMIC DNA]</scope>
    <source>
        <strain evidence="9 10">DSM 3074</strain>
    </source>
</reference>
<dbReference type="OrthoDB" id="311592at2"/>
<evidence type="ECO:0000313" key="10">
    <source>
        <dbReference type="Proteomes" id="UP000191240"/>
    </source>
</evidence>
<feature type="domain" description="HAMP" evidence="8">
    <location>
        <begin position="406"/>
        <end position="458"/>
    </location>
</feature>
<dbReference type="InterPro" id="IPR001932">
    <property type="entry name" value="PPM-type_phosphatase-like_dom"/>
</dbReference>
<evidence type="ECO:0000256" key="7">
    <source>
        <dbReference type="SAM" id="Phobius"/>
    </source>
</evidence>
<dbReference type="PANTHER" id="PTHR43156">
    <property type="entry name" value="STAGE II SPORULATION PROTEIN E-RELATED"/>
    <property type="match status" value="1"/>
</dbReference>
<evidence type="ECO:0000256" key="5">
    <source>
        <dbReference type="ARBA" id="ARBA00022989"/>
    </source>
</evidence>
<keyword evidence="5 7" id="KW-1133">Transmembrane helix</keyword>
<dbReference type="CDD" id="cd06225">
    <property type="entry name" value="HAMP"/>
    <property type="match status" value="1"/>
</dbReference>
<dbReference type="Pfam" id="PF02743">
    <property type="entry name" value="dCache_1"/>
    <property type="match status" value="1"/>
</dbReference>
<dbReference type="Gene3D" id="3.60.40.10">
    <property type="entry name" value="PPM-type phosphatase domain"/>
    <property type="match status" value="1"/>
</dbReference>
<keyword evidence="6 7" id="KW-0472">Membrane</keyword>
<dbReference type="Gene3D" id="3.30.450.20">
    <property type="entry name" value="PAS domain"/>
    <property type="match status" value="1"/>
</dbReference>
<dbReference type="SMART" id="SM00304">
    <property type="entry name" value="HAMP"/>
    <property type="match status" value="1"/>
</dbReference>
<dbReference type="GO" id="GO:0005886">
    <property type="term" value="C:plasma membrane"/>
    <property type="evidence" value="ECO:0007669"/>
    <property type="project" value="UniProtKB-SubCell"/>
</dbReference>
<comment type="subcellular location">
    <subcellularLocation>
        <location evidence="1">Cell membrane</location>
        <topology evidence="1">Multi-pass membrane protein</topology>
    </subcellularLocation>
</comment>
<dbReference type="SMART" id="SM00331">
    <property type="entry name" value="PP2C_SIG"/>
    <property type="match status" value="1"/>
</dbReference>
<dbReference type="GO" id="GO:0016791">
    <property type="term" value="F:phosphatase activity"/>
    <property type="evidence" value="ECO:0007669"/>
    <property type="project" value="TreeGrafter"/>
</dbReference>
<dbReference type="PROSITE" id="PS50885">
    <property type="entry name" value="HAMP"/>
    <property type="match status" value="1"/>
</dbReference>
<keyword evidence="4" id="KW-0378">Hydrolase</keyword>
<evidence type="ECO:0000256" key="2">
    <source>
        <dbReference type="ARBA" id="ARBA00022475"/>
    </source>
</evidence>
<evidence type="ECO:0000256" key="4">
    <source>
        <dbReference type="ARBA" id="ARBA00022801"/>
    </source>
</evidence>
<dbReference type="InterPro" id="IPR003660">
    <property type="entry name" value="HAMP_dom"/>
</dbReference>
<sequence>MKLDIRRKILLLMGISGLITAVLLGAILTLGLNTAYDTLDKQAFTMAQGVSDEAVNYSQKLARKRLENIIRLKAYHINEIIGEMEGNLIILSDKISQISDSSIKNKSIIPKDPRTETVYSGEWYYLPGADDYSPQYAVEVANDLNATLHNLSKGEKARPLFFYIGSKNGWSLRMDILPNDNDKVNLPQAALTRDYDARDRSWYKYVMQAEIKDAPLYVPLYSSAGGRAMLSVAMPYKDKDGIAGVLGVSIPSSTLSAAMEDNTRDKSDISFLLDSKGHVIYSSLSVEDLATDRSDFDLRNSGIESLAQAAQSMTAGETGSTVVDIYEDSYFLVYAPVGSQGWSLGELISYNEVQEPADYIGYLVKSEFKEIQNELQLVFSGVRTISLIAFILLLISIILVSRPMAGHFSKSIRKLSEGVKHISEGNFSDELSINSGDEIELLADRFNAMTKDLNKYMDDLTRVTQEQAEVTAGLDVATKIQKGMLPEGGITSSIFSLDADMQPAIEVGGDFYDYYYLDDTHLAFTIADVSDKGIPSAIFMVVSRIILKNCINLYYQDGLANAVTLANDQCSQLSNDGMFVTVWTGVLNTVTGELIYVNAGHNAPVLLHDKELLYLPKGKCPMMGFMEGIEYKQQSIMLKPDSLLLLYTDGVTEAMNEDKEMYSKERMEEILKDLGDSSPKETINSVRQDVAKFVGKAKQSDDITMVAVKYNGVKG</sequence>
<gene>
    <name evidence="9" type="ORF">SAMN02745671_01200</name>
</gene>
<evidence type="ECO:0000256" key="3">
    <source>
        <dbReference type="ARBA" id="ARBA00022692"/>
    </source>
</evidence>
<organism evidence="9 10">
    <name type="scientific">Anaerovibrio lipolyticus DSM 3074</name>
    <dbReference type="NCBI Taxonomy" id="1120997"/>
    <lineage>
        <taxon>Bacteria</taxon>
        <taxon>Bacillati</taxon>
        <taxon>Bacillota</taxon>
        <taxon>Negativicutes</taxon>
        <taxon>Selenomonadales</taxon>
        <taxon>Selenomonadaceae</taxon>
        <taxon>Anaerovibrio</taxon>
    </lineage>
</organism>
<evidence type="ECO:0000313" key="9">
    <source>
        <dbReference type="EMBL" id="SHI64071.1"/>
    </source>
</evidence>
<dbReference type="Pfam" id="PF07228">
    <property type="entry name" value="SpoIIE"/>
    <property type="match status" value="1"/>
</dbReference>
<dbReference type="EMBL" id="FQYW01000009">
    <property type="protein sequence ID" value="SHI64071.1"/>
    <property type="molecule type" value="Genomic_DNA"/>
</dbReference>
<proteinExistence type="predicted"/>
<keyword evidence="2" id="KW-1003">Cell membrane</keyword>
<dbReference type="Pfam" id="PF00672">
    <property type="entry name" value="HAMP"/>
    <property type="match status" value="1"/>
</dbReference>
<feature type="transmembrane region" description="Helical" evidence="7">
    <location>
        <begin position="377"/>
        <end position="400"/>
    </location>
</feature>
<protein>
    <submittedName>
        <fullName evidence="9">Sigma-B regulation protein RsbU (Phosphoserine phosphatase)</fullName>
    </submittedName>
</protein>
<dbReference type="Proteomes" id="UP000191240">
    <property type="component" value="Unassembled WGS sequence"/>
</dbReference>
<dbReference type="InterPro" id="IPR036457">
    <property type="entry name" value="PPM-type-like_dom_sf"/>
</dbReference>
<evidence type="ECO:0000259" key="8">
    <source>
        <dbReference type="PROSITE" id="PS50885"/>
    </source>
</evidence>
<evidence type="ECO:0000256" key="6">
    <source>
        <dbReference type="ARBA" id="ARBA00023136"/>
    </source>
</evidence>
<dbReference type="Gene3D" id="6.10.340.10">
    <property type="match status" value="1"/>
</dbReference>
<dbReference type="RefSeq" id="WP_052211737.1">
    <property type="nucleotide sequence ID" value="NZ_FQYW01000009.1"/>
</dbReference>
<keyword evidence="3 7" id="KW-0812">Transmembrane</keyword>
<evidence type="ECO:0000256" key="1">
    <source>
        <dbReference type="ARBA" id="ARBA00004651"/>
    </source>
</evidence>
<dbReference type="InterPro" id="IPR033479">
    <property type="entry name" value="dCache_1"/>
</dbReference>
<dbReference type="SUPFAM" id="SSF81606">
    <property type="entry name" value="PP2C-like"/>
    <property type="match status" value="1"/>
</dbReference>
<feature type="transmembrane region" description="Helical" evidence="7">
    <location>
        <begin position="9"/>
        <end position="32"/>
    </location>
</feature>
<dbReference type="GO" id="GO:0007165">
    <property type="term" value="P:signal transduction"/>
    <property type="evidence" value="ECO:0007669"/>
    <property type="project" value="InterPro"/>
</dbReference>